<evidence type="ECO:0000313" key="1">
    <source>
        <dbReference type="EMBL" id="GBP73202.1"/>
    </source>
</evidence>
<organism evidence="1 2">
    <name type="scientific">Eumeta variegata</name>
    <name type="common">Bagworm moth</name>
    <name type="synonym">Eumeta japonica</name>
    <dbReference type="NCBI Taxonomy" id="151549"/>
    <lineage>
        <taxon>Eukaryota</taxon>
        <taxon>Metazoa</taxon>
        <taxon>Ecdysozoa</taxon>
        <taxon>Arthropoda</taxon>
        <taxon>Hexapoda</taxon>
        <taxon>Insecta</taxon>
        <taxon>Pterygota</taxon>
        <taxon>Neoptera</taxon>
        <taxon>Endopterygota</taxon>
        <taxon>Lepidoptera</taxon>
        <taxon>Glossata</taxon>
        <taxon>Ditrysia</taxon>
        <taxon>Tineoidea</taxon>
        <taxon>Psychidae</taxon>
        <taxon>Oiketicinae</taxon>
        <taxon>Eumeta</taxon>
    </lineage>
</organism>
<keyword evidence="2" id="KW-1185">Reference proteome</keyword>
<protein>
    <submittedName>
        <fullName evidence="1">Uncharacterized protein</fullName>
    </submittedName>
</protein>
<gene>
    <name evidence="1" type="ORF">EVAR_54936_1</name>
</gene>
<sequence>MLERAEGVDYSSRMKFICLDWERSGFDLIILLLRYATFSHPFNFRLKSLDAMTKSGSYGLTRSLTHGVSLVTEYSPLRCRARPRSLSPVSSETVLSGRCFYSGSSLSWPEGIRARRRSTCKPTYFDCRNHYGAGARREYKFAQGPGCAQAIFFPVDSEIRFDGVIRNDRRATRGPEACLLKLITFTECILCGRR</sequence>
<dbReference type="EMBL" id="BGZK01001165">
    <property type="protein sequence ID" value="GBP73202.1"/>
    <property type="molecule type" value="Genomic_DNA"/>
</dbReference>
<proteinExistence type="predicted"/>
<evidence type="ECO:0000313" key="2">
    <source>
        <dbReference type="Proteomes" id="UP000299102"/>
    </source>
</evidence>
<accession>A0A4C1YEC2</accession>
<dbReference type="AlphaFoldDB" id="A0A4C1YEC2"/>
<reference evidence="1 2" key="1">
    <citation type="journal article" date="2019" name="Commun. Biol.">
        <title>The bagworm genome reveals a unique fibroin gene that provides high tensile strength.</title>
        <authorList>
            <person name="Kono N."/>
            <person name="Nakamura H."/>
            <person name="Ohtoshi R."/>
            <person name="Tomita M."/>
            <person name="Numata K."/>
            <person name="Arakawa K."/>
        </authorList>
    </citation>
    <scope>NUCLEOTIDE SEQUENCE [LARGE SCALE GENOMIC DNA]</scope>
</reference>
<dbReference type="Proteomes" id="UP000299102">
    <property type="component" value="Unassembled WGS sequence"/>
</dbReference>
<comment type="caution">
    <text evidence="1">The sequence shown here is derived from an EMBL/GenBank/DDBJ whole genome shotgun (WGS) entry which is preliminary data.</text>
</comment>
<name>A0A4C1YEC2_EUMVA</name>